<accession>A0A7H1N2B4</accession>
<evidence type="ECO:0000313" key="3">
    <source>
        <dbReference type="Proteomes" id="UP000516369"/>
    </source>
</evidence>
<proteinExistence type="predicted"/>
<dbReference type="AlphaFoldDB" id="A0A7H1N2B4"/>
<protein>
    <submittedName>
        <fullName evidence="2">Uncharacterized protein</fullName>
    </submittedName>
</protein>
<dbReference type="Proteomes" id="UP000516369">
    <property type="component" value="Chromosome"/>
</dbReference>
<sequence length="90" mass="9999">MRCDAKNQPATHPDATKLPTRRTGGRTCKTGVHVNAALSEEIINRITAILAAAEILDNNIDLEMNERQAFLNVIHAEALQLEQHIRTIQC</sequence>
<reference evidence="2 3" key="1">
    <citation type="submission" date="2020-05" db="EMBL/GenBank/DDBJ databases">
        <title>Complete closed genome sequence of Defluviicoccus vanus.</title>
        <authorList>
            <person name="Bessarab I."/>
            <person name="Arumugam K."/>
            <person name="Maszenan A.M."/>
            <person name="Seviour R.J."/>
            <person name="Williams R.B."/>
        </authorList>
    </citation>
    <scope>NUCLEOTIDE SEQUENCE [LARGE SCALE GENOMIC DNA]</scope>
    <source>
        <strain evidence="2 3">Ben 114</strain>
    </source>
</reference>
<evidence type="ECO:0000313" key="2">
    <source>
        <dbReference type="EMBL" id="QNT69850.1"/>
    </source>
</evidence>
<feature type="region of interest" description="Disordered" evidence="1">
    <location>
        <begin position="1"/>
        <end position="26"/>
    </location>
</feature>
<keyword evidence="3" id="KW-1185">Reference proteome</keyword>
<gene>
    <name evidence="2" type="ORF">HQ394_11635</name>
</gene>
<dbReference type="KEGG" id="dvn:HQ394_11635"/>
<organism evidence="2 3">
    <name type="scientific">Defluviicoccus vanus</name>
    <dbReference type="NCBI Taxonomy" id="111831"/>
    <lineage>
        <taxon>Bacteria</taxon>
        <taxon>Pseudomonadati</taxon>
        <taxon>Pseudomonadota</taxon>
        <taxon>Alphaproteobacteria</taxon>
        <taxon>Rhodospirillales</taxon>
        <taxon>Rhodospirillaceae</taxon>
        <taxon>Defluviicoccus</taxon>
    </lineage>
</organism>
<dbReference type="EMBL" id="CP053923">
    <property type="protein sequence ID" value="QNT69850.1"/>
    <property type="molecule type" value="Genomic_DNA"/>
</dbReference>
<evidence type="ECO:0000256" key="1">
    <source>
        <dbReference type="SAM" id="MobiDB-lite"/>
    </source>
</evidence>
<name>A0A7H1N2B4_9PROT</name>